<sequence>MLKSLDLHVHQNLGLQPYSSVVERSLEKRERPPSSTVPLRATRSVAAVAIALHAKLERNDLLSPSGSSVQPPPKTLEQIFDIPIG</sequence>
<reference evidence="1 2" key="1">
    <citation type="submission" date="2013-11" db="EMBL/GenBank/DDBJ databases">
        <title>The Genome Sequence of Phytophthora parasitica P1976.</title>
        <authorList>
            <consortium name="The Broad Institute Genomics Platform"/>
            <person name="Russ C."/>
            <person name="Tyler B."/>
            <person name="Panabieres F."/>
            <person name="Shan W."/>
            <person name="Tripathy S."/>
            <person name="Grunwald N."/>
            <person name="Machado M."/>
            <person name="Johnson C.S."/>
            <person name="Walker B."/>
            <person name="Young S."/>
            <person name="Zeng Q."/>
            <person name="Gargeya S."/>
            <person name="Fitzgerald M."/>
            <person name="Haas B."/>
            <person name="Abouelleil A."/>
            <person name="Allen A.W."/>
            <person name="Alvarado L."/>
            <person name="Arachchi H.M."/>
            <person name="Berlin A.M."/>
            <person name="Chapman S.B."/>
            <person name="Gainer-Dewar J."/>
            <person name="Goldberg J."/>
            <person name="Griggs A."/>
            <person name="Gujja S."/>
            <person name="Hansen M."/>
            <person name="Howarth C."/>
            <person name="Imamovic A."/>
            <person name="Ireland A."/>
            <person name="Larimer J."/>
            <person name="McCowan C."/>
            <person name="Murphy C."/>
            <person name="Pearson M."/>
            <person name="Poon T.W."/>
            <person name="Priest M."/>
            <person name="Roberts A."/>
            <person name="Saif S."/>
            <person name="Shea T."/>
            <person name="Sisk P."/>
            <person name="Sykes S."/>
            <person name="Wortman J."/>
            <person name="Nusbaum C."/>
            <person name="Birren B."/>
        </authorList>
    </citation>
    <scope>NUCLEOTIDE SEQUENCE [LARGE SCALE GENOMIC DNA]</scope>
    <source>
        <strain evidence="1 2">P1976</strain>
    </source>
</reference>
<evidence type="ECO:0000313" key="2">
    <source>
        <dbReference type="Proteomes" id="UP000028582"/>
    </source>
</evidence>
<comment type="caution">
    <text evidence="1">The sequence shown here is derived from an EMBL/GenBank/DDBJ whole genome shotgun (WGS) entry which is preliminary data.</text>
</comment>
<gene>
    <name evidence="1" type="ORF">F444_12359</name>
</gene>
<dbReference type="AlphaFoldDB" id="A0A080ZXC0"/>
<dbReference type="Proteomes" id="UP000028582">
    <property type="component" value="Unassembled WGS sequence"/>
</dbReference>
<evidence type="ECO:0000313" key="1">
    <source>
        <dbReference type="EMBL" id="ETO71281.1"/>
    </source>
</evidence>
<organism evidence="1 2">
    <name type="scientific">Phytophthora nicotianae P1976</name>
    <dbReference type="NCBI Taxonomy" id="1317066"/>
    <lineage>
        <taxon>Eukaryota</taxon>
        <taxon>Sar</taxon>
        <taxon>Stramenopiles</taxon>
        <taxon>Oomycota</taxon>
        <taxon>Peronosporomycetes</taxon>
        <taxon>Peronosporales</taxon>
        <taxon>Peronosporaceae</taxon>
        <taxon>Phytophthora</taxon>
    </lineage>
</organism>
<name>A0A080ZXC0_PHYNI</name>
<accession>A0A080ZXC0</accession>
<protein>
    <submittedName>
        <fullName evidence="1">Uncharacterized protein</fullName>
    </submittedName>
</protein>
<proteinExistence type="predicted"/>
<dbReference type="EMBL" id="ANJA01002216">
    <property type="protein sequence ID" value="ETO71281.1"/>
    <property type="molecule type" value="Genomic_DNA"/>
</dbReference>